<evidence type="ECO:0000256" key="1">
    <source>
        <dbReference type="SAM" id="SignalP"/>
    </source>
</evidence>
<comment type="caution">
    <text evidence="2">The sequence shown here is derived from an EMBL/GenBank/DDBJ whole genome shotgun (WGS) entry which is preliminary data.</text>
</comment>
<dbReference type="EMBL" id="QXFY01000329">
    <property type="protein sequence ID" value="KAE9347769.1"/>
    <property type="molecule type" value="Genomic_DNA"/>
</dbReference>
<accession>A0A6G0S220</accession>
<evidence type="ECO:0008006" key="4">
    <source>
        <dbReference type="Google" id="ProtNLM"/>
    </source>
</evidence>
<evidence type="ECO:0000313" key="3">
    <source>
        <dbReference type="Proteomes" id="UP000486351"/>
    </source>
</evidence>
<name>A0A6G0S220_9STRA</name>
<gene>
    <name evidence="2" type="ORF">PF008_g7672</name>
</gene>
<reference evidence="2 3" key="1">
    <citation type="submission" date="2018-09" db="EMBL/GenBank/DDBJ databases">
        <title>Genomic investigation of the strawberry pathogen Phytophthora fragariae indicates pathogenicity is determined by transcriptional variation in three key races.</title>
        <authorList>
            <person name="Adams T.M."/>
            <person name="Armitage A.D."/>
            <person name="Sobczyk M.K."/>
            <person name="Bates H.J."/>
            <person name="Dunwell J.M."/>
            <person name="Nellist C.F."/>
            <person name="Harrison R.J."/>
        </authorList>
    </citation>
    <scope>NUCLEOTIDE SEQUENCE [LARGE SCALE GENOMIC DNA]</scope>
    <source>
        <strain evidence="2 3">NOV-77</strain>
    </source>
</reference>
<sequence>MLRAWPSLALAGGLFVAAVFAGGRDYRFSGFSCSAQPYRGQYCPSWCRARGDCGGNSLLATWTGNGRVTGAWDQLRQRESG</sequence>
<feature type="chain" id="PRO_5026165957" description="Secreted protein" evidence="1">
    <location>
        <begin position="22"/>
        <end position="81"/>
    </location>
</feature>
<proteinExistence type="predicted"/>
<evidence type="ECO:0000313" key="2">
    <source>
        <dbReference type="EMBL" id="KAE9347769.1"/>
    </source>
</evidence>
<dbReference type="Proteomes" id="UP000486351">
    <property type="component" value="Unassembled WGS sequence"/>
</dbReference>
<keyword evidence="1" id="KW-0732">Signal</keyword>
<feature type="signal peptide" evidence="1">
    <location>
        <begin position="1"/>
        <end position="21"/>
    </location>
</feature>
<protein>
    <recommendedName>
        <fullName evidence="4">Secreted protein</fullName>
    </recommendedName>
</protein>
<organism evidence="2 3">
    <name type="scientific">Phytophthora fragariae</name>
    <dbReference type="NCBI Taxonomy" id="53985"/>
    <lineage>
        <taxon>Eukaryota</taxon>
        <taxon>Sar</taxon>
        <taxon>Stramenopiles</taxon>
        <taxon>Oomycota</taxon>
        <taxon>Peronosporomycetes</taxon>
        <taxon>Peronosporales</taxon>
        <taxon>Peronosporaceae</taxon>
        <taxon>Phytophthora</taxon>
    </lineage>
</organism>
<dbReference type="AlphaFoldDB" id="A0A6G0S220"/>